<dbReference type="InterPro" id="IPR029063">
    <property type="entry name" value="SAM-dependent_MTases_sf"/>
</dbReference>
<dbReference type="GO" id="GO:0032259">
    <property type="term" value="P:methylation"/>
    <property type="evidence" value="ECO:0007669"/>
    <property type="project" value="UniProtKB-KW"/>
</dbReference>
<dbReference type="InterPro" id="IPR025714">
    <property type="entry name" value="Methyltranfer_dom"/>
</dbReference>
<evidence type="ECO:0000259" key="1">
    <source>
        <dbReference type="Pfam" id="PF13847"/>
    </source>
</evidence>
<dbReference type="CDD" id="cd02440">
    <property type="entry name" value="AdoMet_MTases"/>
    <property type="match status" value="1"/>
</dbReference>
<evidence type="ECO:0000313" key="3">
    <source>
        <dbReference type="Proteomes" id="UP000474296"/>
    </source>
</evidence>
<dbReference type="Gene3D" id="3.40.50.150">
    <property type="entry name" value="Vaccinia Virus protein VP39"/>
    <property type="match status" value="1"/>
</dbReference>
<keyword evidence="3" id="KW-1185">Reference proteome</keyword>
<dbReference type="SUPFAM" id="SSF53335">
    <property type="entry name" value="S-adenosyl-L-methionine-dependent methyltransferases"/>
    <property type="match status" value="1"/>
</dbReference>
<protein>
    <submittedName>
        <fullName evidence="2">Methyltransferase domain-containing protein</fullName>
    </submittedName>
</protein>
<evidence type="ECO:0000313" key="2">
    <source>
        <dbReference type="EMBL" id="NER15625.1"/>
    </source>
</evidence>
<organism evidence="2 3">
    <name type="scientific">Spongiivirga citrea</name>
    <dbReference type="NCBI Taxonomy" id="1481457"/>
    <lineage>
        <taxon>Bacteria</taxon>
        <taxon>Pseudomonadati</taxon>
        <taxon>Bacteroidota</taxon>
        <taxon>Flavobacteriia</taxon>
        <taxon>Flavobacteriales</taxon>
        <taxon>Flavobacteriaceae</taxon>
        <taxon>Spongiivirga</taxon>
    </lineage>
</organism>
<gene>
    <name evidence="2" type="ORF">GWK10_00285</name>
</gene>
<keyword evidence="2" id="KW-0808">Transferase</keyword>
<dbReference type="EMBL" id="JAABOQ010000001">
    <property type="protein sequence ID" value="NER15625.1"/>
    <property type="molecule type" value="Genomic_DNA"/>
</dbReference>
<dbReference type="Pfam" id="PF13847">
    <property type="entry name" value="Methyltransf_31"/>
    <property type="match status" value="1"/>
</dbReference>
<sequence>MMISVKNRIDAEEELDNFELFGEELEQTLEEIAVVNQMLGGNRISIKAVKTILGSISTNKHVTIVDVGCGNGDMLRSLAKMAKKQNLNVELLGIDANPYAIDIAKELSSNFDNLNYNVINVFDEEFGKLKYDIALCTLTLHHFKDDEISDLMRVMCQNASISVIVNDLQRSGIAYHLFKLYSWVFKLGPISKADGLTSILRGFKKEELQSISRKLKLKTYSIQWKWAFRYLWIIKTGNTK</sequence>
<reference evidence="2 3" key="1">
    <citation type="submission" date="2020-01" db="EMBL/GenBank/DDBJ databases">
        <title>Spongiivirga citrea KCTC 32990T.</title>
        <authorList>
            <person name="Wang G."/>
        </authorList>
    </citation>
    <scope>NUCLEOTIDE SEQUENCE [LARGE SCALE GENOMIC DNA]</scope>
    <source>
        <strain evidence="2 3">KCTC 32990</strain>
    </source>
</reference>
<keyword evidence="2" id="KW-0489">Methyltransferase</keyword>
<feature type="domain" description="Methyltransferase" evidence="1">
    <location>
        <begin position="59"/>
        <end position="146"/>
    </location>
</feature>
<proteinExistence type="predicted"/>
<dbReference type="RefSeq" id="WP_164028902.1">
    <property type="nucleotide sequence ID" value="NZ_JAABOQ010000001.1"/>
</dbReference>
<dbReference type="AlphaFoldDB" id="A0A6M0CCX2"/>
<name>A0A6M0CCX2_9FLAO</name>
<comment type="caution">
    <text evidence="2">The sequence shown here is derived from an EMBL/GenBank/DDBJ whole genome shotgun (WGS) entry which is preliminary data.</text>
</comment>
<dbReference type="Proteomes" id="UP000474296">
    <property type="component" value="Unassembled WGS sequence"/>
</dbReference>
<dbReference type="GO" id="GO:0008168">
    <property type="term" value="F:methyltransferase activity"/>
    <property type="evidence" value="ECO:0007669"/>
    <property type="project" value="UniProtKB-KW"/>
</dbReference>
<accession>A0A6M0CCX2</accession>